<protein>
    <recommendedName>
        <fullName evidence="2">peptidylprolyl isomerase</fullName>
        <ecNumber evidence="2">5.2.1.8</ecNumber>
    </recommendedName>
</protein>
<comment type="caution">
    <text evidence="9">The sequence shown here is derived from an EMBL/GenBank/DDBJ whole genome shotgun (WGS) entry which is preliminary data.</text>
</comment>
<reference evidence="9 10" key="1">
    <citation type="submission" date="2017-12" db="EMBL/GenBank/DDBJ databases">
        <title>Taxonomic description and draft genome of Pradoshia cofamensis Gen. nov., sp. nov., a thermotolerant bacillale isolated from anterior gut of earthworm Eisenia fetida.</title>
        <authorList>
            <person name="Saha T."/>
            <person name="Chakraborty R."/>
        </authorList>
    </citation>
    <scope>NUCLEOTIDE SEQUENCE [LARGE SCALE GENOMIC DNA]</scope>
    <source>
        <strain evidence="9 10">EAG3</strain>
    </source>
</reference>
<dbReference type="Pfam" id="PF13145">
    <property type="entry name" value="Rotamase_2"/>
    <property type="match status" value="1"/>
</dbReference>
<keyword evidence="3" id="KW-0732">Signal</keyword>
<evidence type="ECO:0000256" key="2">
    <source>
        <dbReference type="ARBA" id="ARBA00013194"/>
    </source>
</evidence>
<dbReference type="RefSeq" id="WP_104850709.1">
    <property type="nucleotide sequence ID" value="NZ_PKOZ01000017.1"/>
</dbReference>
<feature type="transmembrane region" description="Helical" evidence="7">
    <location>
        <begin position="7"/>
        <end position="26"/>
    </location>
</feature>
<dbReference type="InterPro" id="IPR000297">
    <property type="entry name" value="PPIase_PpiC"/>
</dbReference>
<evidence type="ECO:0000313" key="9">
    <source>
        <dbReference type="EMBL" id="PQD93971.1"/>
    </source>
</evidence>
<dbReference type="AlphaFoldDB" id="A0A2S7MVY2"/>
<dbReference type="SUPFAM" id="SSF109998">
    <property type="entry name" value="Triger factor/SurA peptide-binding domain-like"/>
    <property type="match status" value="1"/>
</dbReference>
<dbReference type="PANTHER" id="PTHR47245:SF1">
    <property type="entry name" value="FOLDASE PROTEIN PRSA"/>
    <property type="match status" value="1"/>
</dbReference>
<dbReference type="Gene3D" id="1.10.4030.10">
    <property type="entry name" value="Porin chaperone SurA, peptide-binding domain"/>
    <property type="match status" value="1"/>
</dbReference>
<evidence type="ECO:0000256" key="6">
    <source>
        <dbReference type="PROSITE-ProRule" id="PRU00278"/>
    </source>
</evidence>
<evidence type="ECO:0000256" key="4">
    <source>
        <dbReference type="ARBA" id="ARBA00023110"/>
    </source>
</evidence>
<dbReference type="Proteomes" id="UP000239663">
    <property type="component" value="Unassembled WGS sequence"/>
</dbReference>
<dbReference type="PROSITE" id="PS50198">
    <property type="entry name" value="PPIC_PPIASE_2"/>
    <property type="match status" value="1"/>
</dbReference>
<keyword evidence="4 6" id="KW-0697">Rotamase</keyword>
<dbReference type="EMBL" id="PKOZ01000017">
    <property type="protein sequence ID" value="PQD93971.1"/>
    <property type="molecule type" value="Genomic_DNA"/>
</dbReference>
<dbReference type="OrthoDB" id="2677468at2"/>
<dbReference type="EC" id="5.2.1.8" evidence="2"/>
<keyword evidence="7" id="KW-0472">Membrane</keyword>
<evidence type="ECO:0000259" key="8">
    <source>
        <dbReference type="PROSITE" id="PS50198"/>
    </source>
</evidence>
<organism evidence="9 10">
    <name type="scientific">Pradoshia eiseniae</name>
    <dbReference type="NCBI Taxonomy" id="2064768"/>
    <lineage>
        <taxon>Bacteria</taxon>
        <taxon>Bacillati</taxon>
        <taxon>Bacillota</taxon>
        <taxon>Bacilli</taxon>
        <taxon>Bacillales</taxon>
        <taxon>Bacillaceae</taxon>
        <taxon>Pradoshia</taxon>
    </lineage>
</organism>
<evidence type="ECO:0000256" key="5">
    <source>
        <dbReference type="ARBA" id="ARBA00023235"/>
    </source>
</evidence>
<name>A0A2S7MVY2_9BACI</name>
<gene>
    <name evidence="9" type="ORF">CYL18_17105</name>
</gene>
<dbReference type="PANTHER" id="PTHR47245">
    <property type="entry name" value="PEPTIDYLPROLYL ISOMERASE"/>
    <property type="match status" value="1"/>
</dbReference>
<accession>A0A2S7MVY2</accession>
<comment type="catalytic activity">
    <reaction evidence="1">
        <text>[protein]-peptidylproline (omega=180) = [protein]-peptidylproline (omega=0)</text>
        <dbReference type="Rhea" id="RHEA:16237"/>
        <dbReference type="Rhea" id="RHEA-COMP:10747"/>
        <dbReference type="Rhea" id="RHEA-COMP:10748"/>
        <dbReference type="ChEBI" id="CHEBI:83833"/>
        <dbReference type="ChEBI" id="CHEBI:83834"/>
        <dbReference type="EC" id="5.2.1.8"/>
    </reaction>
</comment>
<feature type="domain" description="PpiC" evidence="8">
    <location>
        <begin position="152"/>
        <end position="241"/>
    </location>
</feature>
<dbReference type="SUPFAM" id="SSF54534">
    <property type="entry name" value="FKBP-like"/>
    <property type="match status" value="1"/>
</dbReference>
<keyword evidence="5 6" id="KW-0413">Isomerase</keyword>
<dbReference type="Gene3D" id="3.10.50.40">
    <property type="match status" value="1"/>
</dbReference>
<proteinExistence type="predicted"/>
<keyword evidence="10" id="KW-1185">Reference proteome</keyword>
<sequence>MSVKQCSVIIIGLILLNISTVVYFLYAPAPKSDSNETVASVGNAEIKKAELIKELDSLYGRDMLKGMIDNEVIRQLASKNDLSVTEEELEMEWRLRQLDYGYGGDVEPDDEKVMEQLKLSILFEKMLTKDVKVSEEEVAVYLEENEHLHQTPDLYRVYHIAVGKREEAERVIKDLTGGADFLSLAMEYSPTDYEEYDLGLISLETDTVPGSYITSLKDLKEGQWSNPIEIDNGYAVLYVEKFIEGKAYTNQELDSYVKRRIGMEQLDTIASVNLFWDEAGVQWVYEQ</sequence>
<dbReference type="InterPro" id="IPR050245">
    <property type="entry name" value="PrsA_foldase"/>
</dbReference>
<dbReference type="GO" id="GO:0003755">
    <property type="term" value="F:peptidyl-prolyl cis-trans isomerase activity"/>
    <property type="evidence" value="ECO:0007669"/>
    <property type="project" value="UniProtKB-KW"/>
</dbReference>
<keyword evidence="7" id="KW-1133">Transmembrane helix</keyword>
<evidence type="ECO:0000313" key="10">
    <source>
        <dbReference type="Proteomes" id="UP000239663"/>
    </source>
</evidence>
<dbReference type="InterPro" id="IPR046357">
    <property type="entry name" value="PPIase_dom_sf"/>
</dbReference>
<evidence type="ECO:0000256" key="3">
    <source>
        <dbReference type="ARBA" id="ARBA00022729"/>
    </source>
</evidence>
<evidence type="ECO:0000256" key="7">
    <source>
        <dbReference type="SAM" id="Phobius"/>
    </source>
</evidence>
<dbReference type="InterPro" id="IPR027304">
    <property type="entry name" value="Trigger_fact/SurA_dom_sf"/>
</dbReference>
<evidence type="ECO:0000256" key="1">
    <source>
        <dbReference type="ARBA" id="ARBA00000971"/>
    </source>
</evidence>
<keyword evidence="7" id="KW-0812">Transmembrane</keyword>